<dbReference type="Pfam" id="PF01363">
    <property type="entry name" value="FYVE"/>
    <property type="match status" value="1"/>
</dbReference>
<evidence type="ECO:0000256" key="4">
    <source>
        <dbReference type="PROSITE-ProRule" id="PRU00091"/>
    </source>
</evidence>
<sequence length="607" mass="66374">MQQGDYGSAPYYQPPYGNVSNPNPSPNSVNQSTGPYASAPPFSTTSYSPTNYAGYPSNYPPYPQNPHPVPAPPTAPAYAPQPNPSLNLPPSSSFIPSHQRTTPDPTSSPSSFPGFESHGTYQPPVQQPPQSYYSPPTPSYDQPPPTQQVLLSYSAPISATHNLNSNATSSLKPGSFDPPYSSMHTSSAPYDHPPPYGSSYPNSSKLDQGSSYFDERYGNYGRSSSSLGSELYGKRPDTSVYDSGRDDLYGDGVYAYQGEKMEPYVARGTGPKSSTRSGFDDYGRAISFPPKESSSGGAPKITRAVPKVEVQQDVMSSIQKFRVKLLPESGSQSNMDVLCQIGLDGIKMLDPSTNRMLRIYPLENLTRCEVADSSTFAFWSKSSVDIEPRRIRLQSNRYTTNTILDIVTAATVQLKEMGGRSRPSDAPKINEQPAEKKKGFADWVNMMKPSNEEKDHWVPDEAVTKCTFCGTDFGAFVRRHHCRNCGDIFCDKCTHGRIALTADENAQPVRVCDHCLAEVTQRLSNAKEAANKPAGLQSHEDLAKKLQDEMEKNRRSASSSKPEGSGRRMREVACPICTVHLQVLVPSSGSETIECGVCQHPFLVNAH</sequence>
<dbReference type="GO" id="GO:0070676">
    <property type="term" value="P:intralumenal vesicle formation"/>
    <property type="evidence" value="ECO:0007669"/>
    <property type="project" value="TreeGrafter"/>
</dbReference>
<dbReference type="Gene3D" id="3.30.40.10">
    <property type="entry name" value="Zinc/RING finger domain, C3HC4 (zinc finger)"/>
    <property type="match status" value="1"/>
</dbReference>
<feature type="compositionally biased region" description="Basic and acidic residues" evidence="5">
    <location>
        <begin position="232"/>
        <end position="244"/>
    </location>
</feature>
<dbReference type="PROSITE" id="PS50178">
    <property type="entry name" value="ZF_FYVE"/>
    <property type="match status" value="1"/>
</dbReference>
<dbReference type="AlphaFoldDB" id="A0AAN7KNQ9"/>
<feature type="compositionally biased region" description="Low complexity" evidence="5">
    <location>
        <begin position="120"/>
        <end position="134"/>
    </location>
</feature>
<feature type="region of interest" description="Disordered" evidence="5">
    <location>
        <begin position="264"/>
        <end position="300"/>
    </location>
</feature>
<gene>
    <name evidence="7" type="ORF">SAY87_031108</name>
</gene>
<feature type="compositionally biased region" description="Low complexity" evidence="5">
    <location>
        <begin position="18"/>
        <end position="30"/>
    </location>
</feature>
<dbReference type="GO" id="GO:0031902">
    <property type="term" value="C:late endosome membrane"/>
    <property type="evidence" value="ECO:0007669"/>
    <property type="project" value="TreeGrafter"/>
</dbReference>
<name>A0AAN7KNQ9_9MYRT</name>
<proteinExistence type="predicted"/>
<evidence type="ECO:0000259" key="6">
    <source>
        <dbReference type="PROSITE" id="PS50178"/>
    </source>
</evidence>
<evidence type="ECO:0000256" key="5">
    <source>
        <dbReference type="SAM" id="MobiDB-lite"/>
    </source>
</evidence>
<dbReference type="InterPro" id="IPR017455">
    <property type="entry name" value="Znf_FYVE-rel"/>
</dbReference>
<evidence type="ECO:0000313" key="8">
    <source>
        <dbReference type="Proteomes" id="UP001345219"/>
    </source>
</evidence>
<organism evidence="7 8">
    <name type="scientific">Trapa incisa</name>
    <dbReference type="NCBI Taxonomy" id="236973"/>
    <lineage>
        <taxon>Eukaryota</taxon>
        <taxon>Viridiplantae</taxon>
        <taxon>Streptophyta</taxon>
        <taxon>Embryophyta</taxon>
        <taxon>Tracheophyta</taxon>
        <taxon>Spermatophyta</taxon>
        <taxon>Magnoliopsida</taxon>
        <taxon>eudicotyledons</taxon>
        <taxon>Gunneridae</taxon>
        <taxon>Pentapetalae</taxon>
        <taxon>rosids</taxon>
        <taxon>malvids</taxon>
        <taxon>Myrtales</taxon>
        <taxon>Lythraceae</taxon>
        <taxon>Trapa</taxon>
    </lineage>
</organism>
<feature type="compositionally biased region" description="Polar residues" evidence="5">
    <location>
        <begin position="149"/>
        <end position="172"/>
    </location>
</feature>
<protein>
    <recommendedName>
        <fullName evidence="6">FYVE-type domain-containing protein</fullName>
    </recommendedName>
</protein>
<dbReference type="Proteomes" id="UP001345219">
    <property type="component" value="Chromosome 24"/>
</dbReference>
<keyword evidence="1" id="KW-0479">Metal-binding</keyword>
<dbReference type="InterPro" id="IPR013083">
    <property type="entry name" value="Znf_RING/FYVE/PHD"/>
</dbReference>
<feature type="compositionally biased region" description="Low complexity" evidence="5">
    <location>
        <begin position="102"/>
        <end position="113"/>
    </location>
</feature>
<dbReference type="GO" id="GO:0008270">
    <property type="term" value="F:zinc ion binding"/>
    <property type="evidence" value="ECO:0007669"/>
    <property type="project" value="UniProtKB-KW"/>
</dbReference>
<evidence type="ECO:0000256" key="2">
    <source>
        <dbReference type="ARBA" id="ARBA00022771"/>
    </source>
</evidence>
<feature type="domain" description="FYVE-type" evidence="6">
    <location>
        <begin position="460"/>
        <end position="520"/>
    </location>
</feature>
<dbReference type="SMART" id="SM00064">
    <property type="entry name" value="FYVE"/>
    <property type="match status" value="1"/>
</dbReference>
<evidence type="ECO:0000256" key="1">
    <source>
        <dbReference type="ARBA" id="ARBA00022723"/>
    </source>
</evidence>
<dbReference type="GO" id="GO:0043130">
    <property type="term" value="F:ubiquitin binding"/>
    <property type="evidence" value="ECO:0007669"/>
    <property type="project" value="InterPro"/>
</dbReference>
<dbReference type="SUPFAM" id="SSF57903">
    <property type="entry name" value="FYVE/PHD zinc finger"/>
    <property type="match status" value="1"/>
</dbReference>
<reference evidence="7 8" key="1">
    <citation type="journal article" date="2023" name="Hortic Res">
        <title>Pangenome of water caltrop reveals structural variations and asymmetric subgenome divergence after allopolyploidization.</title>
        <authorList>
            <person name="Zhang X."/>
            <person name="Chen Y."/>
            <person name="Wang L."/>
            <person name="Yuan Y."/>
            <person name="Fang M."/>
            <person name="Shi L."/>
            <person name="Lu R."/>
            <person name="Comes H.P."/>
            <person name="Ma Y."/>
            <person name="Chen Y."/>
            <person name="Huang G."/>
            <person name="Zhou Y."/>
            <person name="Zheng Z."/>
            <person name="Qiu Y."/>
        </authorList>
    </citation>
    <scope>NUCLEOTIDE SEQUENCE [LARGE SCALE GENOMIC DNA]</scope>
    <source>
        <tissue evidence="7">Roots</tissue>
    </source>
</reference>
<dbReference type="FunFam" id="3.30.40.10:FF:000312">
    <property type="entry name" value="Zinc finger, FYVE-type, endofin"/>
    <property type="match status" value="1"/>
</dbReference>
<feature type="compositionally biased region" description="Low complexity" evidence="5">
    <location>
        <begin position="84"/>
        <end position="93"/>
    </location>
</feature>
<feature type="region of interest" description="Disordered" evidence="5">
    <location>
        <begin position="1"/>
        <end position="244"/>
    </location>
</feature>
<accession>A0AAN7KNQ9</accession>
<keyword evidence="3" id="KW-0862">Zinc</keyword>
<evidence type="ECO:0000256" key="3">
    <source>
        <dbReference type="ARBA" id="ARBA00022833"/>
    </source>
</evidence>
<dbReference type="InterPro" id="IPR011011">
    <property type="entry name" value="Znf_FYVE_PHD"/>
</dbReference>
<evidence type="ECO:0000313" key="7">
    <source>
        <dbReference type="EMBL" id="KAK4770576.1"/>
    </source>
</evidence>
<dbReference type="PANTHER" id="PTHR46977">
    <property type="entry name" value="PROTEIN FREE1"/>
    <property type="match status" value="1"/>
</dbReference>
<feature type="compositionally biased region" description="Pro residues" evidence="5">
    <location>
        <begin position="58"/>
        <end position="83"/>
    </location>
</feature>
<keyword evidence="8" id="KW-1185">Reference proteome</keyword>
<dbReference type="PANTHER" id="PTHR46977:SF1">
    <property type="entry name" value="PROTEIN FREE1"/>
    <property type="match status" value="1"/>
</dbReference>
<dbReference type="EMBL" id="JAXIOK010000005">
    <property type="protein sequence ID" value="KAK4770576.1"/>
    <property type="molecule type" value="Genomic_DNA"/>
</dbReference>
<dbReference type="GO" id="GO:0036258">
    <property type="term" value="P:multivesicular body assembly"/>
    <property type="evidence" value="ECO:0007669"/>
    <property type="project" value="InterPro"/>
</dbReference>
<dbReference type="InterPro" id="IPR045893">
    <property type="entry name" value="FREE1"/>
</dbReference>
<dbReference type="GO" id="GO:0000813">
    <property type="term" value="C:ESCRT I complex"/>
    <property type="evidence" value="ECO:0007669"/>
    <property type="project" value="TreeGrafter"/>
</dbReference>
<comment type="caution">
    <text evidence="7">The sequence shown here is derived from an EMBL/GenBank/DDBJ whole genome shotgun (WGS) entry which is preliminary data.</text>
</comment>
<feature type="compositionally biased region" description="Pro residues" evidence="5">
    <location>
        <begin position="135"/>
        <end position="146"/>
    </location>
</feature>
<keyword evidence="2 4" id="KW-0863">Zinc-finger</keyword>
<feature type="compositionally biased region" description="Polar residues" evidence="5">
    <location>
        <begin position="31"/>
        <end position="51"/>
    </location>
</feature>
<dbReference type="InterPro" id="IPR000306">
    <property type="entry name" value="Znf_FYVE"/>
</dbReference>
<feature type="region of interest" description="Disordered" evidence="5">
    <location>
        <begin position="547"/>
        <end position="567"/>
    </location>
</feature>